<sequence length="48" mass="4811">MVRLLHTGAPAGCSSVRSDGFAPLRRVWTGDPAAGGSGMSVRAANVAV</sequence>
<evidence type="ECO:0000313" key="2">
    <source>
        <dbReference type="Proteomes" id="UP001464923"/>
    </source>
</evidence>
<evidence type="ECO:0000313" key="1">
    <source>
        <dbReference type="EMBL" id="MEQ3541687.1"/>
    </source>
</evidence>
<comment type="caution">
    <text evidence="1">The sequence shown here is derived from an EMBL/GenBank/DDBJ whole genome shotgun (WGS) entry which is preliminary data.</text>
</comment>
<accession>A0ABV1K0F1</accession>
<protein>
    <submittedName>
        <fullName evidence="1">Uncharacterized protein</fullName>
    </submittedName>
</protein>
<gene>
    <name evidence="1" type="ORF">WHI96_22995</name>
</gene>
<dbReference type="EMBL" id="JBEDNP010000017">
    <property type="protein sequence ID" value="MEQ3541687.1"/>
    <property type="molecule type" value="Genomic_DNA"/>
</dbReference>
<proteinExistence type="predicted"/>
<organism evidence="1 2">
    <name type="scientific">Pseudonocardia tropica</name>
    <dbReference type="NCBI Taxonomy" id="681289"/>
    <lineage>
        <taxon>Bacteria</taxon>
        <taxon>Bacillati</taxon>
        <taxon>Actinomycetota</taxon>
        <taxon>Actinomycetes</taxon>
        <taxon>Pseudonocardiales</taxon>
        <taxon>Pseudonocardiaceae</taxon>
        <taxon>Pseudonocardia</taxon>
    </lineage>
</organism>
<dbReference type="Proteomes" id="UP001464923">
    <property type="component" value="Unassembled WGS sequence"/>
</dbReference>
<name>A0ABV1K0F1_9PSEU</name>
<reference evidence="1 2" key="1">
    <citation type="submission" date="2024-03" db="EMBL/GenBank/DDBJ databases">
        <title>Draft genome sequence of Pseudonocardia tropica JCM 19149.</title>
        <authorList>
            <person name="Butdee W."/>
            <person name="Duangmal K."/>
        </authorList>
    </citation>
    <scope>NUCLEOTIDE SEQUENCE [LARGE SCALE GENOMIC DNA]</scope>
    <source>
        <strain evidence="1 2">JCM 19149</strain>
    </source>
</reference>
<keyword evidence="2" id="KW-1185">Reference proteome</keyword>
<dbReference type="RefSeq" id="WP_345650156.1">
    <property type="nucleotide sequence ID" value="NZ_BAABLY010000064.1"/>
</dbReference>